<feature type="non-terminal residue" evidence="2">
    <location>
        <position position="131"/>
    </location>
</feature>
<dbReference type="Proteomes" id="UP001432027">
    <property type="component" value="Unassembled WGS sequence"/>
</dbReference>
<organism evidence="2 3">
    <name type="scientific">Pristionchus entomophagus</name>
    <dbReference type="NCBI Taxonomy" id="358040"/>
    <lineage>
        <taxon>Eukaryota</taxon>
        <taxon>Metazoa</taxon>
        <taxon>Ecdysozoa</taxon>
        <taxon>Nematoda</taxon>
        <taxon>Chromadorea</taxon>
        <taxon>Rhabditida</taxon>
        <taxon>Rhabditina</taxon>
        <taxon>Diplogasteromorpha</taxon>
        <taxon>Diplogasteroidea</taxon>
        <taxon>Neodiplogasteridae</taxon>
        <taxon>Pristionchus</taxon>
    </lineage>
</organism>
<reference evidence="2" key="1">
    <citation type="submission" date="2023-10" db="EMBL/GenBank/DDBJ databases">
        <title>Genome assembly of Pristionchus species.</title>
        <authorList>
            <person name="Yoshida K."/>
            <person name="Sommer R.J."/>
        </authorList>
    </citation>
    <scope>NUCLEOTIDE SEQUENCE</scope>
    <source>
        <strain evidence="2">RS0144</strain>
    </source>
</reference>
<name>A0AAV5SKK1_9BILA</name>
<accession>A0AAV5SKK1</accession>
<evidence type="ECO:0000256" key="1">
    <source>
        <dbReference type="SAM" id="Coils"/>
    </source>
</evidence>
<comment type="caution">
    <text evidence="2">The sequence shown here is derived from an EMBL/GenBank/DDBJ whole genome shotgun (WGS) entry which is preliminary data.</text>
</comment>
<keyword evidence="1" id="KW-0175">Coiled coil</keyword>
<dbReference type="AlphaFoldDB" id="A0AAV5SKK1"/>
<dbReference type="EMBL" id="BTSX01000002">
    <property type="protein sequence ID" value="GMS83449.1"/>
    <property type="molecule type" value="Genomic_DNA"/>
</dbReference>
<keyword evidence="3" id="KW-1185">Reference proteome</keyword>
<sequence length="131" mass="15451">MNEEGDIQSVSEIDKTTSTSMLQRIGSLTGLKKRKLESELTDKNEVLFLKREFEEERAKWKYEADASKTEFDRYKLECEFQVKLKSKEIGYLKKSEAELKSQLNEMKRDVKFRSEENQNLKKSEAELKSQL</sequence>
<evidence type="ECO:0000313" key="3">
    <source>
        <dbReference type="Proteomes" id="UP001432027"/>
    </source>
</evidence>
<evidence type="ECO:0000313" key="2">
    <source>
        <dbReference type="EMBL" id="GMS83449.1"/>
    </source>
</evidence>
<gene>
    <name evidence="2" type="ORF">PENTCL1PPCAC_5624</name>
</gene>
<feature type="coiled-coil region" evidence="1">
    <location>
        <begin position="96"/>
        <end position="123"/>
    </location>
</feature>
<proteinExistence type="predicted"/>
<protein>
    <submittedName>
        <fullName evidence="2">Uncharacterized protein</fullName>
    </submittedName>
</protein>